<dbReference type="STRING" id="883077.HMPREF9241_00030"/>
<dbReference type="AlphaFoldDB" id="K0YXY4"/>
<dbReference type="RefSeq" id="WP_006680237.1">
    <property type="nucleotide sequence ID" value="NZ_JH815208.1"/>
</dbReference>
<keyword evidence="2" id="KW-0812">Transmembrane</keyword>
<dbReference type="Proteomes" id="UP000003994">
    <property type="component" value="Unassembled WGS sequence"/>
</dbReference>
<dbReference type="PATRIC" id="fig|883077.3.peg.27"/>
<dbReference type="InterPro" id="IPR036249">
    <property type="entry name" value="Thioredoxin-like_sf"/>
</dbReference>
<feature type="region of interest" description="Disordered" evidence="1">
    <location>
        <begin position="1"/>
        <end position="22"/>
    </location>
</feature>
<name>K0YXY4_9ACTO</name>
<dbReference type="CDD" id="cd02972">
    <property type="entry name" value="DsbA_family"/>
    <property type="match status" value="1"/>
</dbReference>
<gene>
    <name evidence="3" type="ORF">HMPREF9241_00030</name>
</gene>
<keyword evidence="4" id="KW-1185">Reference proteome</keyword>
<evidence type="ECO:0000256" key="1">
    <source>
        <dbReference type="SAM" id="MobiDB-lite"/>
    </source>
</evidence>
<organism evidence="3 4">
    <name type="scientific">Schaalia turicensis ACS-279-V-Col4</name>
    <dbReference type="NCBI Taxonomy" id="883077"/>
    <lineage>
        <taxon>Bacteria</taxon>
        <taxon>Bacillati</taxon>
        <taxon>Actinomycetota</taxon>
        <taxon>Actinomycetes</taxon>
        <taxon>Actinomycetales</taxon>
        <taxon>Actinomycetaceae</taxon>
        <taxon>Schaalia</taxon>
    </lineage>
</organism>
<evidence type="ECO:0000313" key="4">
    <source>
        <dbReference type="Proteomes" id="UP000003994"/>
    </source>
</evidence>
<dbReference type="SUPFAM" id="SSF52833">
    <property type="entry name" value="Thioredoxin-like"/>
    <property type="match status" value="1"/>
</dbReference>
<reference evidence="3 4" key="1">
    <citation type="submission" date="2012-07" db="EMBL/GenBank/DDBJ databases">
        <title>The Genome Sequence of Actinomyces turicensis ACS-279-V-COL4.</title>
        <authorList>
            <consortium name="The Broad Institute Genome Sequencing Platform"/>
            <person name="Earl A."/>
            <person name="Ward D."/>
            <person name="Feldgarden M."/>
            <person name="Gevers D."/>
            <person name="Saerens B."/>
            <person name="Vaneechoutte M."/>
            <person name="Walker B."/>
            <person name="Young S.K."/>
            <person name="Zeng Q."/>
            <person name="Gargeya S."/>
            <person name="Fitzgerald M."/>
            <person name="Haas B."/>
            <person name="Abouelleil A."/>
            <person name="Alvarado L."/>
            <person name="Arachchi H.M."/>
            <person name="Berlin A."/>
            <person name="Chapman S.B."/>
            <person name="Goldberg J."/>
            <person name="Griggs A."/>
            <person name="Gujja S."/>
            <person name="Hansen M."/>
            <person name="Howarth C."/>
            <person name="Imamovic A."/>
            <person name="Larimer J."/>
            <person name="McCowen C."/>
            <person name="Montmayeur A."/>
            <person name="Murphy C."/>
            <person name="Neiman D."/>
            <person name="Pearson M."/>
            <person name="Priest M."/>
            <person name="Roberts A."/>
            <person name="Saif S."/>
            <person name="Shea T."/>
            <person name="Sisk P."/>
            <person name="Sykes S."/>
            <person name="Wortman J."/>
            <person name="Nusbaum C."/>
            <person name="Birren B."/>
        </authorList>
    </citation>
    <scope>NUCLEOTIDE SEQUENCE [LARGE SCALE GENOMIC DNA]</scope>
    <source>
        <strain evidence="3 4">ACS-279-V-Col4</strain>
    </source>
</reference>
<keyword evidence="2" id="KW-1133">Transmembrane helix</keyword>
<dbReference type="Gene3D" id="3.40.30.10">
    <property type="entry name" value="Glutaredoxin"/>
    <property type="match status" value="1"/>
</dbReference>
<feature type="transmembrane region" description="Helical" evidence="2">
    <location>
        <begin position="32"/>
        <end position="52"/>
    </location>
</feature>
<accession>K0YXY4</accession>
<evidence type="ECO:0000313" key="3">
    <source>
        <dbReference type="EMBL" id="EJZ88508.1"/>
    </source>
</evidence>
<evidence type="ECO:0000256" key="2">
    <source>
        <dbReference type="SAM" id="Phobius"/>
    </source>
</evidence>
<dbReference type="EMBL" id="AGWQ01000001">
    <property type="protein sequence ID" value="EJZ88508.1"/>
    <property type="molecule type" value="Genomic_DNA"/>
</dbReference>
<proteinExistence type="predicted"/>
<keyword evidence="2" id="KW-0472">Membrane</keyword>
<comment type="caution">
    <text evidence="3">The sequence shown here is derived from an EMBL/GenBank/DDBJ whole genome shotgun (WGS) entry which is preliminary data.</text>
</comment>
<dbReference type="HOGENOM" id="CLU_000288_47_3_11"/>
<sequence length="272" mass="29191">MAGKKVTDTSVRAKAQQMREAQEKAERRTRSIIIAVVTVIVIAVIATVGVIISQQLSAKNEAQSANPSDYLGDYASGQPIRYSHLGVGQVDDSLPTVTEYFDYSCHHCANLEVLIGEDLIAGADNGEYNIEFQPVRTVGMEYANAATSASLIVAQRDPEHWGALHQGLMAYFAGQFKAGNGTVIQDATKSWEQVKTIASQVGVSSDVVSSLPVNAVTDYLTTATDTWSNANFTNRESKGTPEFIKDHTDLLTLSGSDSASIMASLRSGLGLR</sequence>
<protein>
    <submittedName>
        <fullName evidence="3">Uncharacterized protein</fullName>
    </submittedName>
</protein>
<dbReference type="eggNOG" id="COG1651">
    <property type="taxonomic scope" value="Bacteria"/>
</dbReference>